<dbReference type="GO" id="GO:0008194">
    <property type="term" value="F:UDP-glycosyltransferase activity"/>
    <property type="evidence" value="ECO:0007669"/>
    <property type="project" value="InterPro"/>
</dbReference>
<protein>
    <recommendedName>
        <fullName evidence="4">Glycosyltransferase</fullName>
        <ecNumber evidence="4">2.4.1.-</ecNumber>
    </recommendedName>
</protein>
<name>A0A9D5CS90_9LILI</name>
<dbReference type="InterPro" id="IPR002213">
    <property type="entry name" value="UDP_glucos_trans"/>
</dbReference>
<reference evidence="5" key="2">
    <citation type="journal article" date="2022" name="Hortic Res">
        <title>The genome of Dioscorea zingiberensis sheds light on the biosynthesis, origin and evolution of the medicinally important diosgenin saponins.</title>
        <authorList>
            <person name="Li Y."/>
            <person name="Tan C."/>
            <person name="Li Z."/>
            <person name="Guo J."/>
            <person name="Li S."/>
            <person name="Chen X."/>
            <person name="Wang C."/>
            <person name="Dai X."/>
            <person name="Yang H."/>
            <person name="Song W."/>
            <person name="Hou L."/>
            <person name="Xu J."/>
            <person name="Tong Z."/>
            <person name="Xu A."/>
            <person name="Yuan X."/>
            <person name="Wang W."/>
            <person name="Yang Q."/>
            <person name="Chen L."/>
            <person name="Sun Z."/>
            <person name="Wang K."/>
            <person name="Pan B."/>
            <person name="Chen J."/>
            <person name="Bao Y."/>
            <person name="Liu F."/>
            <person name="Qi X."/>
            <person name="Gang D.R."/>
            <person name="Wen J."/>
            <person name="Li J."/>
        </authorList>
    </citation>
    <scope>NUCLEOTIDE SEQUENCE</scope>
    <source>
        <strain evidence="5">Dzin_1.0</strain>
    </source>
</reference>
<evidence type="ECO:0000256" key="2">
    <source>
        <dbReference type="ARBA" id="ARBA00022679"/>
    </source>
</evidence>
<dbReference type="Pfam" id="PF00201">
    <property type="entry name" value="UDPGT"/>
    <property type="match status" value="1"/>
</dbReference>
<evidence type="ECO:0000313" key="6">
    <source>
        <dbReference type="Proteomes" id="UP001085076"/>
    </source>
</evidence>
<gene>
    <name evidence="5" type="ORF">J5N97_013458</name>
</gene>
<evidence type="ECO:0000313" key="5">
    <source>
        <dbReference type="EMBL" id="KAJ0977984.1"/>
    </source>
</evidence>
<evidence type="ECO:0000256" key="3">
    <source>
        <dbReference type="RuleBase" id="RU003718"/>
    </source>
</evidence>
<dbReference type="Gene3D" id="3.40.50.2000">
    <property type="entry name" value="Glycogen Phosphorylase B"/>
    <property type="match status" value="2"/>
</dbReference>
<dbReference type="AlphaFoldDB" id="A0A9D5CS90"/>
<accession>A0A9D5CS90</accession>
<dbReference type="EC" id="2.4.1.-" evidence="4"/>
<organism evidence="5 6">
    <name type="scientific">Dioscorea zingiberensis</name>
    <dbReference type="NCBI Taxonomy" id="325984"/>
    <lineage>
        <taxon>Eukaryota</taxon>
        <taxon>Viridiplantae</taxon>
        <taxon>Streptophyta</taxon>
        <taxon>Embryophyta</taxon>
        <taxon>Tracheophyta</taxon>
        <taxon>Spermatophyta</taxon>
        <taxon>Magnoliopsida</taxon>
        <taxon>Liliopsida</taxon>
        <taxon>Dioscoreales</taxon>
        <taxon>Dioscoreaceae</taxon>
        <taxon>Dioscorea</taxon>
    </lineage>
</organism>
<keyword evidence="3" id="KW-0328">Glycosyltransferase</keyword>
<dbReference type="EMBL" id="JAGGNH010000003">
    <property type="protein sequence ID" value="KAJ0977984.1"/>
    <property type="molecule type" value="Genomic_DNA"/>
</dbReference>
<keyword evidence="6" id="KW-1185">Reference proteome</keyword>
<evidence type="ECO:0000256" key="1">
    <source>
        <dbReference type="ARBA" id="ARBA00009995"/>
    </source>
</evidence>
<dbReference type="SUPFAM" id="SSF53756">
    <property type="entry name" value="UDP-Glycosyltransferase/glycogen phosphorylase"/>
    <property type="match status" value="1"/>
</dbReference>
<dbReference type="CDD" id="cd03784">
    <property type="entry name" value="GT1_Gtf-like"/>
    <property type="match status" value="1"/>
</dbReference>
<sequence length="443" mass="49616">MASNRTSSSHRQLHIAAIPWPGRGHINPMLNLSRSLLANDKIIITFIVTEEWFAILSSSSSSTPLPPNLRLLSIPNVLPSESTRGADLMGFIHSVFTEMGAQVEELLLQRVDPVVDTIIADTILPWVPSIASKMRVPLSSLFTMSPTMFLAFHLYGHCLQSFDEETNEFLEYLPRMSKTPVDSSTFSIENIHQKFKEVISLSEKAQNLIFTSIYELENHAIDTLKSKLQIPIYCLGNAIPSILDHSTSIHHEWLDSKPRNSVMYVSLGSYLSTSSAQMDEMVHGLNASGVLFFLVTKEEEFKRFEELCGDSGFVVPWCNQLDVLCHASVGGFLTHCGWNSTLEGLYAGVPMLTFPLVWDQLPNSKLIIDKWKVGLRLKVEGKENDIVGREEIARIACEFMDLKGDQSKELRRRAAEIRDKCRKALGNTGSCSSDLDALFMMLC</sequence>
<dbReference type="OrthoDB" id="5835829at2759"/>
<dbReference type="FunFam" id="3.40.50.2000:FF:000138">
    <property type="entry name" value="Glycosyltransferase"/>
    <property type="match status" value="1"/>
</dbReference>
<evidence type="ECO:0000256" key="4">
    <source>
        <dbReference type="RuleBase" id="RU362057"/>
    </source>
</evidence>
<dbReference type="Proteomes" id="UP001085076">
    <property type="component" value="Miscellaneous, Linkage group lg03"/>
</dbReference>
<reference evidence="5" key="1">
    <citation type="submission" date="2021-03" db="EMBL/GenBank/DDBJ databases">
        <authorList>
            <person name="Li Z."/>
            <person name="Yang C."/>
        </authorList>
    </citation>
    <scope>NUCLEOTIDE SEQUENCE</scope>
    <source>
        <strain evidence="5">Dzin_1.0</strain>
        <tissue evidence="5">Leaf</tissue>
    </source>
</reference>
<comment type="similarity">
    <text evidence="1 3">Belongs to the UDP-glycosyltransferase family.</text>
</comment>
<dbReference type="PANTHER" id="PTHR48045">
    <property type="entry name" value="UDP-GLYCOSYLTRANSFERASE 72B1"/>
    <property type="match status" value="1"/>
</dbReference>
<comment type="caution">
    <text evidence="5">The sequence shown here is derived from an EMBL/GenBank/DDBJ whole genome shotgun (WGS) entry which is preliminary data.</text>
</comment>
<dbReference type="PROSITE" id="PS00375">
    <property type="entry name" value="UDPGT"/>
    <property type="match status" value="1"/>
</dbReference>
<proteinExistence type="inferred from homology"/>
<keyword evidence="2 3" id="KW-0808">Transferase</keyword>
<dbReference type="PANTHER" id="PTHR48045:SF22">
    <property type="entry name" value="UDP-GLUCURONOSYL_UDP-GLUCOSYLTRANSFERASE"/>
    <property type="match status" value="1"/>
</dbReference>
<dbReference type="InterPro" id="IPR035595">
    <property type="entry name" value="UDP_glycos_trans_CS"/>
</dbReference>